<evidence type="ECO:0000259" key="5">
    <source>
        <dbReference type="PROSITE" id="PS01124"/>
    </source>
</evidence>
<dbReference type="SUPFAM" id="SSF46689">
    <property type="entry name" value="Homeodomain-like"/>
    <property type="match status" value="2"/>
</dbReference>
<dbReference type="EMBL" id="JAKRKC020000002">
    <property type="protein sequence ID" value="MCK2218525.1"/>
    <property type="molecule type" value="Genomic_DNA"/>
</dbReference>
<feature type="region of interest" description="Disordered" evidence="4">
    <location>
        <begin position="144"/>
        <end position="174"/>
    </location>
</feature>
<evidence type="ECO:0000256" key="3">
    <source>
        <dbReference type="ARBA" id="ARBA00023163"/>
    </source>
</evidence>
<feature type="compositionally biased region" description="Gly residues" evidence="4">
    <location>
        <begin position="148"/>
        <end position="161"/>
    </location>
</feature>
<dbReference type="Proteomes" id="UP001317259">
    <property type="component" value="Unassembled WGS sequence"/>
</dbReference>
<dbReference type="PANTHER" id="PTHR46796">
    <property type="entry name" value="HTH-TYPE TRANSCRIPTIONAL ACTIVATOR RHAS-RELATED"/>
    <property type="match status" value="1"/>
</dbReference>
<dbReference type="RefSeq" id="WP_247815523.1">
    <property type="nucleotide sequence ID" value="NZ_JAKRKC020000002.1"/>
</dbReference>
<dbReference type="InterPro" id="IPR009057">
    <property type="entry name" value="Homeodomain-like_sf"/>
</dbReference>
<dbReference type="InterPro" id="IPR018060">
    <property type="entry name" value="HTH_AraC"/>
</dbReference>
<gene>
    <name evidence="6" type="ORF">MF672_032730</name>
</gene>
<comment type="caution">
    <text evidence="6">The sequence shown here is derived from an EMBL/GenBank/DDBJ whole genome shotgun (WGS) entry which is preliminary data.</text>
</comment>
<name>A0ABT0G1N6_9ACTN</name>
<keyword evidence="1" id="KW-0805">Transcription regulation</keyword>
<dbReference type="PROSITE" id="PS01124">
    <property type="entry name" value="HTH_ARAC_FAMILY_2"/>
    <property type="match status" value="1"/>
</dbReference>
<evidence type="ECO:0000256" key="1">
    <source>
        <dbReference type="ARBA" id="ARBA00023015"/>
    </source>
</evidence>
<dbReference type="PROSITE" id="PS00041">
    <property type="entry name" value="HTH_ARAC_FAMILY_1"/>
    <property type="match status" value="1"/>
</dbReference>
<keyword evidence="2" id="KW-0238">DNA-binding</keyword>
<dbReference type="Pfam" id="PF12833">
    <property type="entry name" value="HTH_18"/>
    <property type="match status" value="1"/>
</dbReference>
<dbReference type="Gene3D" id="1.10.10.60">
    <property type="entry name" value="Homeodomain-like"/>
    <property type="match status" value="1"/>
</dbReference>
<proteinExistence type="predicted"/>
<dbReference type="InterPro" id="IPR050204">
    <property type="entry name" value="AraC_XylS_family_regulators"/>
</dbReference>
<reference evidence="6 7" key="1">
    <citation type="submission" date="2022-04" db="EMBL/GenBank/DDBJ databases">
        <title>Genome draft of Actinomadura sp. ATCC 31491.</title>
        <authorList>
            <person name="Shi X."/>
            <person name="Du Y."/>
        </authorList>
    </citation>
    <scope>NUCLEOTIDE SEQUENCE [LARGE SCALE GENOMIC DNA]</scope>
    <source>
        <strain evidence="6 7">ATCC 31491</strain>
    </source>
</reference>
<keyword evidence="7" id="KW-1185">Reference proteome</keyword>
<protein>
    <submittedName>
        <fullName evidence="6">AraC family transcriptional regulator</fullName>
    </submittedName>
</protein>
<evidence type="ECO:0000313" key="7">
    <source>
        <dbReference type="Proteomes" id="UP001317259"/>
    </source>
</evidence>
<sequence length="282" mass="30347">MREETVIAAGDGFAVRRVTMRATTPAWTDPDMSPGYHVVLVRAGVFRARVGGDVLLAEPATAYVGDPGRERSIAHAAGRRDAWTAISLAEEAMHELTGGARPAGAFPVTGRLAVRHRALVAGARRPADGFELAERTARLVGDLLREAPGGGPARAGGGAERPGGRAERPGGRAERAAGLVEGARELLALDPRDLGLREVARRVGCSPYHLSRVFHRETGMTLSRYRNRMRVLLALDAIEDGHRDLAGLAAELGFADHAHLTRTVRRECGHPPRELRRLLARD</sequence>
<evidence type="ECO:0000313" key="6">
    <source>
        <dbReference type="EMBL" id="MCK2218525.1"/>
    </source>
</evidence>
<organism evidence="6 7">
    <name type="scientific">Actinomadura luzonensis</name>
    <dbReference type="NCBI Taxonomy" id="2805427"/>
    <lineage>
        <taxon>Bacteria</taxon>
        <taxon>Bacillati</taxon>
        <taxon>Actinomycetota</taxon>
        <taxon>Actinomycetes</taxon>
        <taxon>Streptosporangiales</taxon>
        <taxon>Thermomonosporaceae</taxon>
        <taxon>Actinomadura</taxon>
    </lineage>
</organism>
<dbReference type="SMART" id="SM00342">
    <property type="entry name" value="HTH_ARAC"/>
    <property type="match status" value="1"/>
</dbReference>
<dbReference type="PANTHER" id="PTHR46796:SF6">
    <property type="entry name" value="ARAC SUBFAMILY"/>
    <property type="match status" value="1"/>
</dbReference>
<dbReference type="InterPro" id="IPR018062">
    <property type="entry name" value="HTH_AraC-typ_CS"/>
</dbReference>
<evidence type="ECO:0000256" key="2">
    <source>
        <dbReference type="ARBA" id="ARBA00023125"/>
    </source>
</evidence>
<keyword evidence="3" id="KW-0804">Transcription</keyword>
<feature type="domain" description="HTH araC/xylS-type" evidence="5">
    <location>
        <begin position="181"/>
        <end position="278"/>
    </location>
</feature>
<evidence type="ECO:0000256" key="4">
    <source>
        <dbReference type="SAM" id="MobiDB-lite"/>
    </source>
</evidence>
<accession>A0ABT0G1N6</accession>
<feature type="compositionally biased region" description="Basic and acidic residues" evidence="4">
    <location>
        <begin position="162"/>
        <end position="174"/>
    </location>
</feature>